<evidence type="ECO:0000256" key="3">
    <source>
        <dbReference type="RuleBase" id="RU363019"/>
    </source>
</evidence>
<evidence type="ECO:0000313" key="6">
    <source>
        <dbReference type="Proteomes" id="UP001069090"/>
    </source>
</evidence>
<feature type="chain" id="PRO_5039962784" description="Peptidyl-prolyl cis-trans isomerase" evidence="3">
    <location>
        <begin position="23"/>
        <end position="195"/>
    </location>
</feature>
<feature type="signal peptide" evidence="3">
    <location>
        <begin position="1"/>
        <end position="22"/>
    </location>
</feature>
<feature type="domain" description="PPIase cyclophilin-type" evidence="4">
    <location>
        <begin position="35"/>
        <end position="194"/>
    </location>
</feature>
<keyword evidence="1 3" id="KW-0697">Rotamase</keyword>
<sequence>MMKLIRLLLCATLLTSSLYSLAEPASGKDPQVILHTSMGDITIRLYPQKAPITVANFLDYAKSGFYNNTIFHRVKKRFVIQGGGFSYDADTEEFERKAVKDPIVNESGNGLYNDRWTVAMARTEEPDSATSQFYINLRMNSSLDKRGSKLGYAVFGEVIAGQHVAQSISKQPTEAIPGFENLPIKAIILESVEIL</sequence>
<dbReference type="InterPro" id="IPR044665">
    <property type="entry name" value="E_coli_cyclophilin_A-like"/>
</dbReference>
<keyword evidence="3" id="KW-0732">Signal</keyword>
<comment type="catalytic activity">
    <reaction evidence="3">
        <text>[protein]-peptidylproline (omega=180) = [protein]-peptidylproline (omega=0)</text>
        <dbReference type="Rhea" id="RHEA:16237"/>
        <dbReference type="Rhea" id="RHEA-COMP:10747"/>
        <dbReference type="Rhea" id="RHEA-COMP:10748"/>
        <dbReference type="ChEBI" id="CHEBI:83833"/>
        <dbReference type="ChEBI" id="CHEBI:83834"/>
        <dbReference type="EC" id="5.2.1.8"/>
    </reaction>
</comment>
<accession>A0A9J6RM27</accession>
<dbReference type="PANTHER" id="PTHR43246">
    <property type="entry name" value="PEPTIDYL-PROLYL CIS-TRANS ISOMERASE CYP38, CHLOROPLASTIC"/>
    <property type="match status" value="1"/>
</dbReference>
<reference evidence="5 6" key="1">
    <citation type="submission" date="2022-12" db="EMBL/GenBank/DDBJ databases">
        <title>Dasania phycosphaerae sp. nov., isolated from particulate material of the south coast of Korea.</title>
        <authorList>
            <person name="Jiang Y."/>
        </authorList>
    </citation>
    <scope>NUCLEOTIDE SEQUENCE [LARGE SCALE GENOMIC DNA]</scope>
    <source>
        <strain evidence="5 6">GY-19</strain>
    </source>
</reference>
<comment type="similarity">
    <text evidence="3">Belongs to the cyclophilin-type PPIase family.</text>
</comment>
<gene>
    <name evidence="5" type="ORF">O0V09_11205</name>
</gene>
<dbReference type="GO" id="GO:0003755">
    <property type="term" value="F:peptidyl-prolyl cis-trans isomerase activity"/>
    <property type="evidence" value="ECO:0007669"/>
    <property type="project" value="UniProtKB-UniRule"/>
</dbReference>
<protein>
    <recommendedName>
        <fullName evidence="3">Peptidyl-prolyl cis-trans isomerase</fullName>
        <shortName evidence="3">PPIase</shortName>
        <ecNumber evidence="3">5.2.1.8</ecNumber>
    </recommendedName>
</protein>
<dbReference type="InterPro" id="IPR002130">
    <property type="entry name" value="Cyclophilin-type_PPIase_dom"/>
</dbReference>
<evidence type="ECO:0000259" key="4">
    <source>
        <dbReference type="PROSITE" id="PS50072"/>
    </source>
</evidence>
<dbReference type="EC" id="5.2.1.8" evidence="3"/>
<name>A0A9J6RM27_9GAMM</name>
<keyword evidence="6" id="KW-1185">Reference proteome</keyword>
<dbReference type="PRINTS" id="PR00153">
    <property type="entry name" value="CSAPPISMRASE"/>
</dbReference>
<dbReference type="SUPFAM" id="SSF50891">
    <property type="entry name" value="Cyclophilin-like"/>
    <property type="match status" value="1"/>
</dbReference>
<dbReference type="PROSITE" id="PS50072">
    <property type="entry name" value="CSA_PPIASE_2"/>
    <property type="match status" value="1"/>
</dbReference>
<evidence type="ECO:0000256" key="1">
    <source>
        <dbReference type="ARBA" id="ARBA00023110"/>
    </source>
</evidence>
<dbReference type="EMBL" id="JAPTGG010000008">
    <property type="protein sequence ID" value="MCZ0865774.1"/>
    <property type="molecule type" value="Genomic_DNA"/>
</dbReference>
<dbReference type="Proteomes" id="UP001069090">
    <property type="component" value="Unassembled WGS sequence"/>
</dbReference>
<dbReference type="InterPro" id="IPR029000">
    <property type="entry name" value="Cyclophilin-like_dom_sf"/>
</dbReference>
<evidence type="ECO:0000313" key="5">
    <source>
        <dbReference type="EMBL" id="MCZ0865774.1"/>
    </source>
</evidence>
<proteinExistence type="inferred from homology"/>
<dbReference type="Gene3D" id="2.40.100.10">
    <property type="entry name" value="Cyclophilin-like"/>
    <property type="match status" value="1"/>
</dbReference>
<comment type="function">
    <text evidence="3">PPIases accelerate the folding of proteins. It catalyzes the cis-trans isomerization of proline imidic peptide bonds in oligopeptides.</text>
</comment>
<keyword evidence="2 3" id="KW-0413">Isomerase</keyword>
<organism evidence="5 6">
    <name type="scientific">Dasania phycosphaerae</name>
    <dbReference type="NCBI Taxonomy" id="2950436"/>
    <lineage>
        <taxon>Bacteria</taxon>
        <taxon>Pseudomonadati</taxon>
        <taxon>Pseudomonadota</taxon>
        <taxon>Gammaproteobacteria</taxon>
        <taxon>Cellvibrionales</taxon>
        <taxon>Spongiibacteraceae</taxon>
        <taxon>Dasania</taxon>
    </lineage>
</organism>
<evidence type="ECO:0000256" key="2">
    <source>
        <dbReference type="ARBA" id="ARBA00023235"/>
    </source>
</evidence>
<dbReference type="AlphaFoldDB" id="A0A9J6RM27"/>
<comment type="caution">
    <text evidence="5">The sequence shown here is derived from an EMBL/GenBank/DDBJ whole genome shotgun (WGS) entry which is preliminary data.</text>
</comment>
<dbReference type="RefSeq" id="WP_258331916.1">
    <property type="nucleotide sequence ID" value="NZ_JAPTGG010000008.1"/>
</dbReference>
<dbReference type="Pfam" id="PF00160">
    <property type="entry name" value="Pro_isomerase"/>
    <property type="match status" value="1"/>
</dbReference>